<protein>
    <recommendedName>
        <fullName evidence="28">Prostaglandin-H2 D-isomerase</fullName>
        <ecNumber evidence="27">5.3.99.2</ecNumber>
    </recommendedName>
    <alternativeName>
        <fullName evidence="31">Glutathione-independent PGD synthase</fullName>
    </alternativeName>
    <alternativeName>
        <fullName evidence="30">Lipocalin-type prostaglandin-D synthase</fullName>
    </alternativeName>
    <alternativeName>
        <fullName evidence="29">Prostaglandin-D2 synthase</fullName>
    </alternativeName>
</protein>
<dbReference type="GO" id="GO:0005791">
    <property type="term" value="C:rough endoplasmic reticulum"/>
    <property type="evidence" value="ECO:0007669"/>
    <property type="project" value="UniProtKB-SubCell"/>
</dbReference>
<evidence type="ECO:0000256" key="18">
    <source>
        <dbReference type="ARBA" id="ARBA00023034"/>
    </source>
</evidence>
<dbReference type="Pfam" id="PF00061">
    <property type="entry name" value="Lipocalin"/>
    <property type="match status" value="2"/>
</dbReference>
<comment type="caution">
    <text evidence="34">The sequence shown here is derived from an EMBL/GenBank/DDBJ whole genome shotgun (WGS) entry which is preliminary data.</text>
</comment>
<dbReference type="AlphaFoldDB" id="A0A6B0S5K5"/>
<dbReference type="GO" id="GO:0001516">
    <property type="term" value="P:prostaglandin biosynthetic process"/>
    <property type="evidence" value="ECO:0007669"/>
    <property type="project" value="UniProtKB-KW"/>
</dbReference>
<organism evidence="34 35">
    <name type="scientific">Bos mutus</name>
    <name type="common">wild yak</name>
    <dbReference type="NCBI Taxonomy" id="72004"/>
    <lineage>
        <taxon>Eukaryota</taxon>
        <taxon>Metazoa</taxon>
        <taxon>Chordata</taxon>
        <taxon>Craniata</taxon>
        <taxon>Vertebrata</taxon>
        <taxon>Euteleostomi</taxon>
        <taxon>Mammalia</taxon>
        <taxon>Eutheria</taxon>
        <taxon>Laurasiatheria</taxon>
        <taxon>Artiodactyla</taxon>
        <taxon>Ruminantia</taxon>
        <taxon>Pecora</taxon>
        <taxon>Bovidae</taxon>
        <taxon>Bovinae</taxon>
        <taxon>Bos</taxon>
    </lineage>
</organism>
<feature type="signal peptide" evidence="32">
    <location>
        <begin position="1"/>
        <end position="20"/>
    </location>
</feature>
<feature type="domain" description="Lipocalin/cytosolic fatty-acid binding" evidence="33">
    <location>
        <begin position="33"/>
        <end position="175"/>
    </location>
</feature>
<dbReference type="GO" id="GO:0036094">
    <property type="term" value="F:small molecule binding"/>
    <property type="evidence" value="ECO:0007669"/>
    <property type="project" value="InterPro"/>
</dbReference>
<keyword evidence="18" id="KW-0333">Golgi apparatus</keyword>
<evidence type="ECO:0000256" key="11">
    <source>
        <dbReference type="ARBA" id="ARBA00022516"/>
    </source>
</evidence>
<dbReference type="Proteomes" id="UP000322234">
    <property type="component" value="Unassembled WGS sequence"/>
</dbReference>
<reference evidence="34" key="1">
    <citation type="submission" date="2019-10" db="EMBL/GenBank/DDBJ databases">
        <title>The sequence and de novo assembly of the wild yak genome.</title>
        <authorList>
            <person name="Liu Y."/>
        </authorList>
    </citation>
    <scope>NUCLEOTIDE SEQUENCE [LARGE SCALE GENOMIC DNA]</scope>
    <source>
        <strain evidence="34">WY2019</strain>
    </source>
</reference>
<dbReference type="PRINTS" id="PR01254">
    <property type="entry name" value="PGNDSYNTHASE"/>
</dbReference>
<evidence type="ECO:0000313" key="35">
    <source>
        <dbReference type="Proteomes" id="UP000322234"/>
    </source>
</evidence>
<evidence type="ECO:0000256" key="26">
    <source>
        <dbReference type="ARBA" id="ARBA00023698"/>
    </source>
</evidence>
<evidence type="ECO:0000256" key="25">
    <source>
        <dbReference type="ARBA" id="ARBA00023242"/>
    </source>
</evidence>
<keyword evidence="13" id="KW-0643">Prostaglandin biosynthesis</keyword>
<dbReference type="EMBL" id="VBQZ03000207">
    <property type="protein sequence ID" value="MXQ97909.1"/>
    <property type="molecule type" value="Genomic_DNA"/>
</dbReference>
<evidence type="ECO:0000256" key="6">
    <source>
        <dbReference type="ARBA" id="ARBA00006889"/>
    </source>
</evidence>
<dbReference type="GO" id="GO:0004667">
    <property type="term" value="F:prostaglandin-D synthase activity"/>
    <property type="evidence" value="ECO:0007669"/>
    <property type="project" value="UniProtKB-EC"/>
</dbReference>
<comment type="subunit">
    <text evidence="7">Monomer.</text>
</comment>
<keyword evidence="15 32" id="KW-0732">Signal</keyword>
<dbReference type="GO" id="GO:0031965">
    <property type="term" value="C:nuclear membrane"/>
    <property type="evidence" value="ECO:0007669"/>
    <property type="project" value="UniProtKB-SubCell"/>
</dbReference>
<evidence type="ECO:0000256" key="23">
    <source>
        <dbReference type="ARBA" id="ARBA00023180"/>
    </source>
</evidence>
<evidence type="ECO:0000256" key="15">
    <source>
        <dbReference type="ARBA" id="ARBA00022729"/>
    </source>
</evidence>
<evidence type="ECO:0000259" key="33">
    <source>
        <dbReference type="Pfam" id="PF00061"/>
    </source>
</evidence>
<evidence type="ECO:0000256" key="16">
    <source>
        <dbReference type="ARBA" id="ARBA00022824"/>
    </source>
</evidence>
<evidence type="ECO:0000256" key="21">
    <source>
        <dbReference type="ARBA" id="ARBA00023157"/>
    </source>
</evidence>
<keyword evidence="9" id="KW-0963">Cytoplasm</keyword>
<dbReference type="PRINTS" id="PR00179">
    <property type="entry name" value="LIPOCALIN"/>
</dbReference>
<dbReference type="PANTHER" id="PTHR11430:SF77">
    <property type="entry name" value="LIPOCALIN-LIKE 1 PROTEIN"/>
    <property type="match status" value="1"/>
</dbReference>
<keyword evidence="19" id="KW-0443">Lipid metabolism</keyword>
<evidence type="ECO:0000256" key="4">
    <source>
        <dbReference type="ARBA" id="ARBA00004556"/>
    </source>
</evidence>
<keyword evidence="35" id="KW-1185">Reference proteome</keyword>
<sequence length="366" mass="39356">MGLLLLGVLGVLQTPAPAQAALQPNFEEDKFLGRWFTSGLASNSSWFLEKKKVLSMCKSVVAPAADGGLNLTSTFLRKDQCETRTLLLRPAGPPGCYSYTSPHWSSTHEVSVAETDYETYALLYTEGVRGPGQDFRMATLYSRSQNPRAEVKEDFTAFAKSLGFTEEGIVFLPKTVGPGSGQLSGELTAPLCFGPGSPFILCEISAAGSAGRPEGQFQGPWYVVGAVSDDQSFLDAKDNTKMPVVLVTSLANGNLGIKFGFPTPDGGCQETDSTFTKGAVDGQFSNEAMAQTDIRVASTDYKHFAVMYFETQKGGVKNVWLQLYARAPELFPEGAQRMQQLAPKVGLNPSQGVLLPKSDQCAEVLA</sequence>
<evidence type="ECO:0000256" key="5">
    <source>
        <dbReference type="ARBA" id="ARBA00004613"/>
    </source>
</evidence>
<keyword evidence="24" id="KW-0413">Isomerase</keyword>
<comment type="subcellular location">
    <subcellularLocation>
        <location evidence="4">Cytoplasm</location>
        <location evidence="4">Perinuclear region</location>
    </subcellularLocation>
    <subcellularLocation>
        <location evidence="3">Golgi apparatus</location>
    </subcellularLocation>
    <subcellularLocation>
        <location evidence="1">Nucleus membrane</location>
    </subcellularLocation>
    <subcellularLocation>
        <location evidence="2">Rough endoplasmic reticulum</location>
    </subcellularLocation>
    <subcellularLocation>
        <location evidence="5">Secreted</location>
    </subcellularLocation>
</comment>
<dbReference type="InterPro" id="IPR000566">
    <property type="entry name" value="Lipocln_cytosolic_FA-bd_dom"/>
</dbReference>
<keyword evidence="8" id="KW-0813">Transport</keyword>
<evidence type="ECO:0000256" key="27">
    <source>
        <dbReference type="ARBA" id="ARBA00023799"/>
    </source>
</evidence>
<dbReference type="Gene3D" id="2.40.128.20">
    <property type="match status" value="2"/>
</dbReference>
<dbReference type="PANTHER" id="PTHR11430">
    <property type="entry name" value="LIPOCALIN"/>
    <property type="match status" value="1"/>
</dbReference>
<keyword evidence="11" id="KW-0444">Lipid biosynthesis</keyword>
<proteinExistence type="inferred from homology"/>
<gene>
    <name evidence="34" type="ORF">E5288_WYG003976</name>
</gene>
<dbReference type="InterPro" id="IPR012674">
    <property type="entry name" value="Calycin"/>
</dbReference>
<evidence type="ECO:0000256" key="20">
    <source>
        <dbReference type="ARBA" id="ARBA00023136"/>
    </source>
</evidence>
<evidence type="ECO:0000256" key="10">
    <source>
        <dbReference type="ARBA" id="ARBA00022501"/>
    </source>
</evidence>
<name>A0A6B0S5K5_9CETA</name>
<evidence type="ECO:0000256" key="32">
    <source>
        <dbReference type="SAM" id="SignalP"/>
    </source>
</evidence>
<evidence type="ECO:0000256" key="9">
    <source>
        <dbReference type="ARBA" id="ARBA00022490"/>
    </source>
</evidence>
<keyword evidence="17" id="KW-0276">Fatty acid metabolism</keyword>
<evidence type="ECO:0000256" key="12">
    <source>
        <dbReference type="ARBA" id="ARBA00022525"/>
    </source>
</evidence>
<keyword evidence="16" id="KW-0256">Endoplasmic reticulum</keyword>
<evidence type="ECO:0000256" key="30">
    <source>
        <dbReference type="ARBA" id="ARBA00031917"/>
    </source>
</evidence>
<evidence type="ECO:0000256" key="28">
    <source>
        <dbReference type="ARBA" id="ARBA00023891"/>
    </source>
</evidence>
<dbReference type="GO" id="GO:0048471">
    <property type="term" value="C:perinuclear region of cytoplasm"/>
    <property type="evidence" value="ECO:0007669"/>
    <property type="project" value="UniProtKB-SubCell"/>
</dbReference>
<feature type="domain" description="Lipocalin/cytosolic fatty-acid binding" evidence="33">
    <location>
        <begin position="218"/>
        <end position="349"/>
    </location>
</feature>
<evidence type="ECO:0000256" key="31">
    <source>
        <dbReference type="ARBA" id="ARBA00032350"/>
    </source>
</evidence>
<keyword evidence="20" id="KW-0472">Membrane</keyword>
<keyword evidence="25" id="KW-0539">Nucleus</keyword>
<dbReference type="InterPro" id="IPR002345">
    <property type="entry name" value="Lipocalin"/>
</dbReference>
<keyword evidence="14" id="KW-0467">Mast cell degranulation</keyword>
<keyword evidence="10" id="KW-0644">Prostaglandin metabolism</keyword>
<dbReference type="GO" id="GO:0005794">
    <property type="term" value="C:Golgi apparatus"/>
    <property type="evidence" value="ECO:0007669"/>
    <property type="project" value="UniProtKB-SubCell"/>
</dbReference>
<keyword evidence="23" id="KW-0325">Glycoprotein</keyword>
<evidence type="ECO:0000256" key="1">
    <source>
        <dbReference type="ARBA" id="ARBA00004126"/>
    </source>
</evidence>
<dbReference type="GO" id="GO:0043303">
    <property type="term" value="P:mast cell degranulation"/>
    <property type="evidence" value="ECO:0007669"/>
    <property type="project" value="UniProtKB-KW"/>
</dbReference>
<evidence type="ECO:0000256" key="7">
    <source>
        <dbReference type="ARBA" id="ARBA00011245"/>
    </source>
</evidence>
<evidence type="ECO:0000256" key="14">
    <source>
        <dbReference type="ARBA" id="ARBA00022675"/>
    </source>
</evidence>
<comment type="similarity">
    <text evidence="6">Belongs to the calycin superfamily. Lipocalin family.</text>
</comment>
<evidence type="ECO:0000256" key="22">
    <source>
        <dbReference type="ARBA" id="ARBA00023160"/>
    </source>
</evidence>
<dbReference type="GO" id="GO:0005576">
    <property type="term" value="C:extracellular region"/>
    <property type="evidence" value="ECO:0007669"/>
    <property type="project" value="UniProtKB-SubCell"/>
</dbReference>
<feature type="chain" id="PRO_5025620269" description="Prostaglandin-H2 D-isomerase" evidence="32">
    <location>
        <begin position="21"/>
        <end position="366"/>
    </location>
</feature>
<keyword evidence="22" id="KW-0275">Fatty acid biosynthesis</keyword>
<keyword evidence="12" id="KW-0964">Secreted</keyword>
<accession>A0A6B0S5K5</accession>
<evidence type="ECO:0000256" key="13">
    <source>
        <dbReference type="ARBA" id="ARBA00022585"/>
    </source>
</evidence>
<dbReference type="SUPFAM" id="SSF50814">
    <property type="entry name" value="Lipocalins"/>
    <property type="match status" value="2"/>
</dbReference>
<evidence type="ECO:0000256" key="3">
    <source>
        <dbReference type="ARBA" id="ARBA00004555"/>
    </source>
</evidence>
<evidence type="ECO:0000256" key="8">
    <source>
        <dbReference type="ARBA" id="ARBA00022448"/>
    </source>
</evidence>
<comment type="catalytic activity">
    <reaction evidence="26">
        <text>prostaglandin H2 = prostaglandin D2</text>
        <dbReference type="Rhea" id="RHEA:10600"/>
        <dbReference type="ChEBI" id="CHEBI:57405"/>
        <dbReference type="ChEBI" id="CHEBI:57406"/>
        <dbReference type="EC" id="5.3.99.2"/>
    </reaction>
</comment>
<keyword evidence="21" id="KW-1015">Disulfide bond</keyword>
<dbReference type="EC" id="5.3.99.2" evidence="27"/>
<evidence type="ECO:0000256" key="19">
    <source>
        <dbReference type="ARBA" id="ARBA00023098"/>
    </source>
</evidence>
<evidence type="ECO:0000313" key="34">
    <source>
        <dbReference type="EMBL" id="MXQ97909.1"/>
    </source>
</evidence>
<evidence type="ECO:0000256" key="29">
    <source>
        <dbReference type="ARBA" id="ARBA00030654"/>
    </source>
</evidence>
<evidence type="ECO:0000256" key="17">
    <source>
        <dbReference type="ARBA" id="ARBA00022832"/>
    </source>
</evidence>
<evidence type="ECO:0000256" key="24">
    <source>
        <dbReference type="ARBA" id="ARBA00023235"/>
    </source>
</evidence>
<evidence type="ECO:0000256" key="2">
    <source>
        <dbReference type="ARBA" id="ARBA00004427"/>
    </source>
</evidence>
<dbReference type="FunFam" id="2.40.128.20:FF:000010">
    <property type="entry name" value="Prostaglandin-H2 D-isomerase"/>
    <property type="match status" value="1"/>
</dbReference>